<dbReference type="Pfam" id="PF01433">
    <property type="entry name" value="Peptidase_M1"/>
    <property type="match status" value="1"/>
</dbReference>
<evidence type="ECO:0000259" key="16">
    <source>
        <dbReference type="Pfam" id="PF17900"/>
    </source>
</evidence>
<dbReference type="InterPro" id="IPR045357">
    <property type="entry name" value="Aminopeptidase_N-like_N"/>
</dbReference>
<evidence type="ECO:0000256" key="5">
    <source>
        <dbReference type="ARBA" id="ARBA00015611"/>
    </source>
</evidence>
<dbReference type="Pfam" id="PF17900">
    <property type="entry name" value="Peptidase_M1_N"/>
    <property type="match status" value="1"/>
</dbReference>
<organism evidence="17 18">
    <name type="scientific">Tessaracoccus defluvii</name>
    <dbReference type="NCBI Taxonomy" id="1285901"/>
    <lineage>
        <taxon>Bacteria</taxon>
        <taxon>Bacillati</taxon>
        <taxon>Actinomycetota</taxon>
        <taxon>Actinomycetes</taxon>
        <taxon>Propionibacteriales</taxon>
        <taxon>Propionibacteriaceae</taxon>
        <taxon>Tessaracoccus</taxon>
    </lineage>
</organism>
<dbReference type="Pfam" id="PF11838">
    <property type="entry name" value="ERAP1_C"/>
    <property type="match status" value="1"/>
</dbReference>
<evidence type="ECO:0000313" key="18">
    <source>
        <dbReference type="Proteomes" id="UP000516117"/>
    </source>
</evidence>
<evidence type="ECO:0000256" key="4">
    <source>
        <dbReference type="ARBA" id="ARBA00012564"/>
    </source>
</evidence>
<dbReference type="Proteomes" id="UP000516117">
    <property type="component" value="Chromosome"/>
</dbReference>
<feature type="domain" description="Peptidase M1 membrane alanine aminopeptidase" evidence="14">
    <location>
        <begin position="237"/>
        <end position="436"/>
    </location>
</feature>
<evidence type="ECO:0000313" key="17">
    <source>
        <dbReference type="EMBL" id="QNP56067.1"/>
    </source>
</evidence>
<dbReference type="PRINTS" id="PR00756">
    <property type="entry name" value="ALADIPTASE"/>
</dbReference>
<dbReference type="NCBIfam" id="TIGR02412">
    <property type="entry name" value="pepN_strep_liv"/>
    <property type="match status" value="1"/>
</dbReference>
<dbReference type="SUPFAM" id="SSF55486">
    <property type="entry name" value="Metalloproteases ('zincins'), catalytic domain"/>
    <property type="match status" value="1"/>
</dbReference>
<dbReference type="InterPro" id="IPR027268">
    <property type="entry name" value="Peptidase_M4/M1_CTD_sf"/>
</dbReference>
<dbReference type="GO" id="GO:0006508">
    <property type="term" value="P:proteolysis"/>
    <property type="evidence" value="ECO:0007669"/>
    <property type="project" value="UniProtKB-KW"/>
</dbReference>
<dbReference type="GO" id="GO:0070006">
    <property type="term" value="F:metalloaminopeptidase activity"/>
    <property type="evidence" value="ECO:0007669"/>
    <property type="project" value="TreeGrafter"/>
</dbReference>
<evidence type="ECO:0000256" key="11">
    <source>
        <dbReference type="ARBA" id="ARBA00023049"/>
    </source>
</evidence>
<dbReference type="InterPro" id="IPR014782">
    <property type="entry name" value="Peptidase_M1_dom"/>
</dbReference>
<comment type="catalytic activity">
    <reaction evidence="1">
        <text>Release of an N-terminal amino acid, Xaa-|-Yaa- from a peptide, amide or arylamide. Xaa is preferably Ala, but may be most amino acids including Pro (slow action). When a terminal hydrophobic residue is followed by a prolyl residue, the two may be released as an intact Xaa-Pro dipeptide.</text>
        <dbReference type="EC" id="3.4.11.2"/>
    </reaction>
</comment>
<feature type="domain" description="ERAP1-like C-terminal" evidence="15">
    <location>
        <begin position="521"/>
        <end position="816"/>
    </location>
</feature>
<dbReference type="InterPro" id="IPR001930">
    <property type="entry name" value="Peptidase_M1"/>
</dbReference>
<dbReference type="GO" id="GO:0042277">
    <property type="term" value="F:peptide binding"/>
    <property type="evidence" value="ECO:0007669"/>
    <property type="project" value="TreeGrafter"/>
</dbReference>
<evidence type="ECO:0000256" key="6">
    <source>
        <dbReference type="ARBA" id="ARBA00022438"/>
    </source>
</evidence>
<dbReference type="InterPro" id="IPR012778">
    <property type="entry name" value="Pept_M1_aminopeptidase"/>
</dbReference>
<evidence type="ECO:0000256" key="12">
    <source>
        <dbReference type="ARBA" id="ARBA00029811"/>
    </source>
</evidence>
<evidence type="ECO:0000256" key="7">
    <source>
        <dbReference type="ARBA" id="ARBA00022670"/>
    </source>
</evidence>
<evidence type="ECO:0000256" key="3">
    <source>
        <dbReference type="ARBA" id="ARBA00010136"/>
    </source>
</evidence>
<dbReference type="GO" id="GO:0016020">
    <property type="term" value="C:membrane"/>
    <property type="evidence" value="ECO:0007669"/>
    <property type="project" value="TreeGrafter"/>
</dbReference>
<accession>A0A7H0H6A1</accession>
<dbReference type="Gene3D" id="2.60.40.1730">
    <property type="entry name" value="tricorn interacting facor f3 domain"/>
    <property type="match status" value="1"/>
</dbReference>
<dbReference type="GO" id="GO:0005737">
    <property type="term" value="C:cytoplasm"/>
    <property type="evidence" value="ECO:0007669"/>
    <property type="project" value="TreeGrafter"/>
</dbReference>
<dbReference type="GO" id="GO:0005615">
    <property type="term" value="C:extracellular space"/>
    <property type="evidence" value="ECO:0007669"/>
    <property type="project" value="TreeGrafter"/>
</dbReference>
<evidence type="ECO:0000259" key="15">
    <source>
        <dbReference type="Pfam" id="PF11838"/>
    </source>
</evidence>
<dbReference type="EC" id="3.4.11.2" evidence="4"/>
<dbReference type="RefSeq" id="WP_187721186.1">
    <property type="nucleotide sequence ID" value="NZ_BAABBL010000016.1"/>
</dbReference>
<reference evidence="17 18" key="1">
    <citation type="submission" date="2020-08" db="EMBL/GenBank/DDBJ databases">
        <title>Genome sequence of Tessaracoccus defluvii JCM 17540T.</title>
        <authorList>
            <person name="Hyun D.-W."/>
            <person name="Bae J.-W."/>
        </authorList>
    </citation>
    <scope>NUCLEOTIDE SEQUENCE [LARGE SCALE GENOMIC DNA]</scope>
    <source>
        <strain evidence="17 18">JCM 17540</strain>
    </source>
</reference>
<dbReference type="PANTHER" id="PTHR11533:SF174">
    <property type="entry name" value="PUROMYCIN-SENSITIVE AMINOPEPTIDASE-RELATED"/>
    <property type="match status" value="1"/>
</dbReference>
<gene>
    <name evidence="17" type="primary">pepN</name>
    <name evidence="17" type="ORF">H9L22_00585</name>
</gene>
<dbReference type="GO" id="GO:0008270">
    <property type="term" value="F:zinc ion binding"/>
    <property type="evidence" value="ECO:0007669"/>
    <property type="project" value="InterPro"/>
</dbReference>
<name>A0A7H0H6A1_9ACTN</name>
<dbReference type="InterPro" id="IPR050344">
    <property type="entry name" value="Peptidase_M1_aminopeptidases"/>
</dbReference>
<sequence length="827" mass="89743">MSANLTQLETAARAAAVTLHAYRVDVDVRDARDEAVTQFPVVSEIELTTTAPDTWIDFIGTVDGVTVDGEARPVDHDGARLRLTGLTTGTPIVVRVAGRGVYSRTGEGLHRFIDPVDGETYLYTQYEPSDARRVFPNFEQPDMRAPFTFTLTGPAQWWLGSNQHEESRQEVADGVVRVTFAPSQPLSTYITCLCAGPYHRVQDAWGELELGLLCRRSLAPYLDADELFRETKAGFGWFTTHFGDYPWGTKYDQIFVPEYNLGAMENPGLVTFTEAYLFRSTATPAQLQARCNTLVHEMSHMWFGDLVTCRWWGDLWLKESFAEFMGSHVSVEACGFDEGWVNFATGRKVGAYQADSMPTTHPVVAGIDDLEAAKTNFDRITYSKGASALTQLVHYVGLDAFLAGSRRYFAAHAFGSGTLTDFVAALDAETVQDLSGWIGAWLETAGHDTLRPDVTLADDGTVATLRIERISPDDARRPHATTVGRYGLVDGKLRLLGRDDVLIDADVTVVAVQDGAAGPDLVLVNDLDRTFAAVALDDRGRDVLLRHIGDLEPLARAVAWTALWTELRTGRLTSRDFVSAVLGAGEAQSGLLAAVLNWALTAVSRYTPEAEASVLAVAWRDGAREALTGAEPGSAAQLLWAKAYLSAAALAPQDVAWVLGGEVQGLEVSVDLTWLAWQSLATQGKATDTELDAVLAADDTAAGKVARLRCWASQPDGAVKAEAWRRAHVVGGETNEHVDALLAGVGALGQGTLRALFADAYFDGLESVWRDHPIEIAMRLVRGGFPDDGLGAGSDWLAAHPQAPRTLRRLVTEAVHEAEVAATARRD</sequence>
<dbReference type="KEGG" id="tdf:H9L22_00585"/>
<keyword evidence="9 17" id="KW-0378">Hydrolase</keyword>
<evidence type="ECO:0000256" key="2">
    <source>
        <dbReference type="ARBA" id="ARBA00001947"/>
    </source>
</evidence>
<evidence type="ECO:0000256" key="1">
    <source>
        <dbReference type="ARBA" id="ARBA00000098"/>
    </source>
</evidence>
<keyword evidence="18" id="KW-1185">Reference proteome</keyword>
<keyword evidence="6 17" id="KW-0031">Aminopeptidase</keyword>
<keyword evidence="11" id="KW-0482">Metalloprotease</keyword>
<protein>
    <recommendedName>
        <fullName evidence="5">Aminopeptidase N</fullName>
        <ecNumber evidence="4">3.4.11.2</ecNumber>
    </recommendedName>
    <alternativeName>
        <fullName evidence="12">Alanine aminopeptidase</fullName>
    </alternativeName>
    <alternativeName>
        <fullName evidence="13">Lysyl aminopeptidase</fullName>
    </alternativeName>
</protein>
<evidence type="ECO:0000256" key="13">
    <source>
        <dbReference type="ARBA" id="ARBA00031533"/>
    </source>
</evidence>
<dbReference type="SUPFAM" id="SSF63737">
    <property type="entry name" value="Leukotriene A4 hydrolase N-terminal domain"/>
    <property type="match status" value="1"/>
</dbReference>
<evidence type="ECO:0000256" key="8">
    <source>
        <dbReference type="ARBA" id="ARBA00022723"/>
    </source>
</evidence>
<keyword evidence="8" id="KW-0479">Metal-binding</keyword>
<dbReference type="EMBL" id="CP060789">
    <property type="protein sequence ID" value="QNP56067.1"/>
    <property type="molecule type" value="Genomic_DNA"/>
</dbReference>
<dbReference type="GO" id="GO:0016285">
    <property type="term" value="F:alanyl aminopeptidase activity"/>
    <property type="evidence" value="ECO:0007669"/>
    <property type="project" value="UniProtKB-EC"/>
</dbReference>
<dbReference type="Gene3D" id="1.10.390.10">
    <property type="entry name" value="Neutral Protease Domain 2"/>
    <property type="match status" value="1"/>
</dbReference>
<comment type="similarity">
    <text evidence="3">Belongs to the peptidase M1 family.</text>
</comment>
<proteinExistence type="inferred from homology"/>
<evidence type="ECO:0000256" key="9">
    <source>
        <dbReference type="ARBA" id="ARBA00022801"/>
    </source>
</evidence>
<keyword evidence="10" id="KW-0862">Zinc</keyword>
<dbReference type="GO" id="GO:0043171">
    <property type="term" value="P:peptide catabolic process"/>
    <property type="evidence" value="ECO:0007669"/>
    <property type="project" value="TreeGrafter"/>
</dbReference>
<dbReference type="InterPro" id="IPR024571">
    <property type="entry name" value="ERAP1-like_C_dom"/>
</dbReference>
<keyword evidence="7" id="KW-0645">Protease</keyword>
<dbReference type="AlphaFoldDB" id="A0A7H0H6A1"/>
<dbReference type="CDD" id="cd09602">
    <property type="entry name" value="M1_APN"/>
    <property type="match status" value="1"/>
</dbReference>
<comment type="cofactor">
    <cofactor evidence="2">
        <name>Zn(2+)</name>
        <dbReference type="ChEBI" id="CHEBI:29105"/>
    </cofactor>
</comment>
<dbReference type="InterPro" id="IPR042097">
    <property type="entry name" value="Aminopeptidase_N-like_N_sf"/>
</dbReference>
<evidence type="ECO:0000259" key="14">
    <source>
        <dbReference type="Pfam" id="PF01433"/>
    </source>
</evidence>
<dbReference type="PANTHER" id="PTHR11533">
    <property type="entry name" value="PROTEASE M1 ZINC METALLOPROTEASE"/>
    <property type="match status" value="1"/>
</dbReference>
<evidence type="ECO:0000256" key="10">
    <source>
        <dbReference type="ARBA" id="ARBA00022833"/>
    </source>
</evidence>
<feature type="domain" description="Aminopeptidase N-like N-terminal" evidence="16">
    <location>
        <begin position="117"/>
        <end position="190"/>
    </location>
</feature>